<dbReference type="EMBL" id="MKCS01000001">
    <property type="protein sequence ID" value="OHX14426.1"/>
    <property type="molecule type" value="Genomic_DNA"/>
</dbReference>
<dbReference type="PIRSF" id="PIRSF004555">
    <property type="entry name" value="UCP004555"/>
    <property type="match status" value="1"/>
</dbReference>
<dbReference type="PANTHER" id="PTHR33449">
    <property type="entry name" value="NUCLEOID-ASSOCIATED PROTEIN YBAB"/>
    <property type="match status" value="1"/>
</dbReference>
<feature type="coiled-coil region" evidence="3">
    <location>
        <begin position="7"/>
        <end position="34"/>
    </location>
</feature>
<dbReference type="RefSeq" id="WP_071113235.1">
    <property type="nucleotide sequence ID" value="NZ_MKCS01000001.1"/>
</dbReference>
<dbReference type="SUPFAM" id="SSF82607">
    <property type="entry name" value="YbaB-like"/>
    <property type="match status" value="1"/>
</dbReference>
<evidence type="ECO:0000313" key="4">
    <source>
        <dbReference type="EMBL" id="OHX14426.1"/>
    </source>
</evidence>
<dbReference type="EMBL" id="MKCT01000025">
    <property type="protein sequence ID" value="OHX19815.1"/>
    <property type="molecule type" value="Genomic_DNA"/>
</dbReference>
<comment type="similarity">
    <text evidence="2">Belongs to the YbaB/EbfC family.</text>
</comment>
<dbReference type="Gene3D" id="3.30.1310.10">
    <property type="entry name" value="Nucleoid-associated protein YbaB-like domain"/>
    <property type="match status" value="1"/>
</dbReference>
<dbReference type="GO" id="GO:0003677">
    <property type="term" value="F:DNA binding"/>
    <property type="evidence" value="ECO:0007669"/>
    <property type="project" value="UniProtKB-UniRule"/>
</dbReference>
<comment type="subcellular location">
    <subcellularLocation>
        <location evidence="2">Cytoplasm</location>
        <location evidence="2">Nucleoid</location>
    </subcellularLocation>
</comment>
<dbReference type="PANTHER" id="PTHR33449:SF1">
    <property type="entry name" value="NUCLEOID-ASSOCIATED PROTEIN YBAB"/>
    <property type="match status" value="1"/>
</dbReference>
<dbReference type="NCBIfam" id="TIGR00103">
    <property type="entry name" value="DNA_YbaB_EbfC"/>
    <property type="match status" value="1"/>
</dbReference>
<keyword evidence="1 2" id="KW-0238">DNA-binding</keyword>
<proteinExistence type="inferred from homology"/>
<evidence type="ECO:0000313" key="6">
    <source>
        <dbReference type="Proteomes" id="UP000180088"/>
    </source>
</evidence>
<comment type="function">
    <text evidence="2">Binds to DNA and alters its conformation. May be involved in regulation of gene expression, nucleoid organization and DNA protection.</text>
</comment>
<name>A0A1S1X5E2_9NEIS</name>
<keyword evidence="3" id="KW-0175">Coiled coil</keyword>
<evidence type="ECO:0000313" key="5">
    <source>
        <dbReference type="EMBL" id="OHX19815.1"/>
    </source>
</evidence>
<dbReference type="AlphaFoldDB" id="A0A1S1X5E2"/>
<dbReference type="InterPro" id="IPR004401">
    <property type="entry name" value="YbaB/EbfC"/>
</dbReference>
<dbReference type="Proteomes" id="UP000180280">
    <property type="component" value="Unassembled WGS sequence"/>
</dbReference>
<keyword evidence="7" id="KW-1185">Reference proteome</keyword>
<evidence type="ECO:0000256" key="2">
    <source>
        <dbReference type="HAMAP-Rule" id="MF_00274"/>
    </source>
</evidence>
<comment type="subunit">
    <text evidence="2">Homodimer.</text>
</comment>
<dbReference type="InterPro" id="IPR036894">
    <property type="entry name" value="YbaB-like_sf"/>
</dbReference>
<dbReference type="Proteomes" id="UP000180088">
    <property type="component" value="Unassembled WGS sequence"/>
</dbReference>
<evidence type="ECO:0000313" key="7">
    <source>
        <dbReference type="Proteomes" id="UP000180280"/>
    </source>
</evidence>
<organism evidence="4 6">
    <name type="scientific">Chromobacterium sphagni</name>
    <dbReference type="NCBI Taxonomy" id="1903179"/>
    <lineage>
        <taxon>Bacteria</taxon>
        <taxon>Pseudomonadati</taxon>
        <taxon>Pseudomonadota</taxon>
        <taxon>Betaproteobacteria</taxon>
        <taxon>Neisseriales</taxon>
        <taxon>Chromobacteriaceae</taxon>
        <taxon>Chromobacterium</taxon>
    </lineage>
</organism>
<comment type="caution">
    <text evidence="4">The sequence shown here is derived from an EMBL/GenBank/DDBJ whole genome shotgun (WGS) entry which is preliminary data.</text>
</comment>
<gene>
    <name evidence="5" type="ORF">BI344_16625</name>
    <name evidence="4" type="ORF">BI347_13615</name>
</gene>
<dbReference type="OrthoDB" id="9808738at2"/>
<sequence>MFGKAGIAGLMKQAQQMQDNMKKAQEELALVEVEGQSGAGMVKVVMTCAHGVKRVAIDDSVLDDKEMLEDLIAAAFNDAVRKVESTTQERMSGFTNGLNLPAGMKLPF</sequence>
<dbReference type="STRING" id="1903179.BI347_13615"/>
<reference evidence="6 7" key="1">
    <citation type="submission" date="2016-09" db="EMBL/GenBank/DDBJ databases">
        <title>Chromobacterium muskegensis sp. nov., an insecticidal bacterium isolated from Sphagnum bogs.</title>
        <authorList>
            <person name="Sparks M.E."/>
            <person name="Blackburn M.B."/>
            <person name="Gundersen-Rindal D.E."/>
            <person name="Mitchell A."/>
            <person name="Farrar R."/>
            <person name="Kuhar D."/>
        </authorList>
    </citation>
    <scope>NUCLEOTIDE SEQUENCE [LARGE SCALE GENOMIC DNA]</scope>
    <source>
        <strain evidence="5 7">14B-1</strain>
        <strain evidence="4 6">37-2</strain>
    </source>
</reference>
<dbReference type="GO" id="GO:0005829">
    <property type="term" value="C:cytosol"/>
    <property type="evidence" value="ECO:0007669"/>
    <property type="project" value="TreeGrafter"/>
</dbReference>
<dbReference type="Pfam" id="PF02575">
    <property type="entry name" value="YbaB_DNA_bd"/>
    <property type="match status" value="1"/>
</dbReference>
<dbReference type="HAMAP" id="MF_00274">
    <property type="entry name" value="DNA_YbaB_EbfC"/>
    <property type="match status" value="1"/>
</dbReference>
<evidence type="ECO:0000256" key="1">
    <source>
        <dbReference type="ARBA" id="ARBA00023125"/>
    </source>
</evidence>
<keyword evidence="2" id="KW-0963">Cytoplasm</keyword>
<protein>
    <recommendedName>
        <fullName evidence="2">Nucleoid-associated protein BI344_16625</fullName>
    </recommendedName>
</protein>
<accession>A0A1S1X5E2</accession>
<dbReference type="GO" id="GO:0043590">
    <property type="term" value="C:bacterial nucleoid"/>
    <property type="evidence" value="ECO:0007669"/>
    <property type="project" value="UniProtKB-UniRule"/>
</dbReference>
<evidence type="ECO:0000256" key="3">
    <source>
        <dbReference type="SAM" id="Coils"/>
    </source>
</evidence>